<keyword evidence="3" id="KW-1185">Reference proteome</keyword>
<keyword evidence="1" id="KW-0812">Transmembrane</keyword>
<evidence type="ECO:0000313" key="2">
    <source>
        <dbReference type="EMBL" id="MFD1205262.1"/>
    </source>
</evidence>
<evidence type="ECO:0008006" key="4">
    <source>
        <dbReference type="Google" id="ProtNLM"/>
    </source>
</evidence>
<feature type="transmembrane region" description="Helical" evidence="1">
    <location>
        <begin position="6"/>
        <end position="24"/>
    </location>
</feature>
<evidence type="ECO:0000313" key="3">
    <source>
        <dbReference type="Proteomes" id="UP001597231"/>
    </source>
</evidence>
<dbReference type="Proteomes" id="UP001597231">
    <property type="component" value="Unassembled WGS sequence"/>
</dbReference>
<gene>
    <name evidence="2" type="ORF">ACFQ38_09115</name>
</gene>
<sequence length="141" mass="16250">MRFIKFLIGVVIFIGLIGFGVYYFGTKILADQVMDKVEVELEASGQMEAIKQEVQNNLEVKKFLEEGKSVDEAKLPFKTKDEAMRVLLKKFSLSELNDIQIKVRSGMTTEEQQQLFADLQNRLTEDEMTALKLLAYKELYE</sequence>
<organism evidence="2 3">
    <name type="scientific">Sporosarcina contaminans</name>
    <dbReference type="NCBI Taxonomy" id="633403"/>
    <lineage>
        <taxon>Bacteria</taxon>
        <taxon>Bacillati</taxon>
        <taxon>Bacillota</taxon>
        <taxon>Bacilli</taxon>
        <taxon>Bacillales</taxon>
        <taxon>Caryophanaceae</taxon>
        <taxon>Sporosarcina</taxon>
    </lineage>
</organism>
<dbReference type="EMBL" id="JBHTLT010000043">
    <property type="protein sequence ID" value="MFD1205262.1"/>
    <property type="molecule type" value="Genomic_DNA"/>
</dbReference>
<evidence type="ECO:0000256" key="1">
    <source>
        <dbReference type="SAM" id="Phobius"/>
    </source>
</evidence>
<keyword evidence="1" id="KW-0472">Membrane</keyword>
<keyword evidence="1" id="KW-1133">Transmembrane helix</keyword>
<comment type="caution">
    <text evidence="2">The sequence shown here is derived from an EMBL/GenBank/DDBJ whole genome shotgun (WGS) entry which is preliminary data.</text>
</comment>
<dbReference type="RefSeq" id="WP_381480459.1">
    <property type="nucleotide sequence ID" value="NZ_JBHTLT010000043.1"/>
</dbReference>
<accession>A0ABW3TXX4</accession>
<reference evidence="3" key="1">
    <citation type="journal article" date="2019" name="Int. J. Syst. Evol. Microbiol.">
        <title>The Global Catalogue of Microorganisms (GCM) 10K type strain sequencing project: providing services to taxonomists for standard genome sequencing and annotation.</title>
        <authorList>
            <consortium name="The Broad Institute Genomics Platform"/>
            <consortium name="The Broad Institute Genome Sequencing Center for Infectious Disease"/>
            <person name="Wu L."/>
            <person name="Ma J."/>
        </authorList>
    </citation>
    <scope>NUCLEOTIDE SEQUENCE [LARGE SCALE GENOMIC DNA]</scope>
    <source>
        <strain evidence="3">CCUG 53915</strain>
    </source>
</reference>
<name>A0ABW3TXX4_9BACL</name>
<proteinExistence type="predicted"/>
<protein>
    <recommendedName>
        <fullName evidence="4">Phenylalanyl-tRNA synthetase subunit beta</fullName>
    </recommendedName>
</protein>